<evidence type="ECO:0000313" key="4">
    <source>
        <dbReference type="EMBL" id="KAA9008498.1"/>
    </source>
</evidence>
<comment type="caution">
    <text evidence="4">The sequence shown here is derived from an EMBL/GenBank/DDBJ whole genome shotgun (WGS) entry which is preliminary data.</text>
</comment>
<dbReference type="Proteomes" id="UP000367750">
    <property type="component" value="Unassembled WGS sequence"/>
</dbReference>
<protein>
    <submittedName>
        <fullName evidence="4">Polysaccharide deacetylase family protein</fullName>
    </submittedName>
</protein>
<dbReference type="SUPFAM" id="SSF88713">
    <property type="entry name" value="Glycoside hydrolase/deacetylase"/>
    <property type="match status" value="1"/>
</dbReference>
<keyword evidence="5" id="KW-1185">Reference proteome</keyword>
<dbReference type="InterPro" id="IPR051398">
    <property type="entry name" value="Polysacch_Deacetylase"/>
</dbReference>
<sequence>MRRIGLAVLAAAVIFILVQSLTDGWGPEPYRFIRDGRPVAAEGPVLSRHGGLMVSLPFAERLLHADISWGSDRKLPPGVYYRNEVAVLMYHHLSEGSQPRLPGVLPADRFKAQMALLKSEGYRVITMKQYERFMQGEGAVPDNAVLLTFDDGYESFYKLAYPVLRRYGYSAVNFVIVSDVDHPSRGGVPKLTWAQMREMKKHGMGFYDHTYDLHRYEPVDGDGDLRPALSSLLYIQGEDRNETNEEYYQRVEKDLSHAESRLRQELGNTDSAIAYPYGSATARTLQAAEAVGIRLHFTIREGMATRGAVNAPRINAGSDRRSAQEAIDRIRRLVPQKQLEVNGWPVALPGAQPELRKGQWMVPLPELCQALGFALDYSQGGGAVTLRTVTAGRAAT</sequence>
<dbReference type="PANTHER" id="PTHR34216:SF3">
    <property type="entry name" value="POLY-BETA-1,6-N-ACETYL-D-GLUCOSAMINE N-DEACETYLASE"/>
    <property type="match status" value="1"/>
</dbReference>
<dbReference type="GO" id="GO:0005975">
    <property type="term" value="P:carbohydrate metabolic process"/>
    <property type="evidence" value="ECO:0007669"/>
    <property type="project" value="InterPro"/>
</dbReference>
<accession>A0A5J5GLH0</accession>
<comment type="subcellular location">
    <subcellularLocation>
        <location evidence="1">Secreted</location>
    </subcellularLocation>
</comment>
<dbReference type="AlphaFoldDB" id="A0A5J5GLH0"/>
<dbReference type="RefSeq" id="WP_150456382.1">
    <property type="nucleotide sequence ID" value="NZ_VYKK01000002.1"/>
</dbReference>
<dbReference type="PANTHER" id="PTHR34216">
    <property type="match status" value="1"/>
</dbReference>
<dbReference type="GO" id="GO:0005576">
    <property type="term" value="C:extracellular region"/>
    <property type="evidence" value="ECO:0007669"/>
    <property type="project" value="UniProtKB-SubCell"/>
</dbReference>
<dbReference type="Pfam" id="PF01522">
    <property type="entry name" value="Polysacc_deac_1"/>
    <property type="match status" value="1"/>
</dbReference>
<evidence type="ECO:0000256" key="1">
    <source>
        <dbReference type="ARBA" id="ARBA00004613"/>
    </source>
</evidence>
<reference evidence="4 5" key="1">
    <citation type="submission" date="2019-09" db="EMBL/GenBank/DDBJ databases">
        <title>Bacillus ochoae sp. nov., Paenibacillus whitsoniae sp. nov., Paenibacillus spiritus sp. nov. Isolated from the Mars Exploration Rover during spacecraft assembly.</title>
        <authorList>
            <person name="Seuylemezian A."/>
            <person name="Vaishampayan P."/>
        </authorList>
    </citation>
    <scope>NUCLEOTIDE SEQUENCE [LARGE SCALE GENOMIC DNA]</scope>
    <source>
        <strain evidence="4 5">MER_111</strain>
    </source>
</reference>
<dbReference type="EMBL" id="VYKK01000002">
    <property type="protein sequence ID" value="KAA9008498.1"/>
    <property type="molecule type" value="Genomic_DNA"/>
</dbReference>
<dbReference type="GO" id="GO:0016810">
    <property type="term" value="F:hydrolase activity, acting on carbon-nitrogen (but not peptide) bonds"/>
    <property type="evidence" value="ECO:0007669"/>
    <property type="project" value="InterPro"/>
</dbReference>
<name>A0A5J5GLH0_9BACL</name>
<evidence type="ECO:0000256" key="2">
    <source>
        <dbReference type="ARBA" id="ARBA00022729"/>
    </source>
</evidence>
<keyword evidence="2" id="KW-0732">Signal</keyword>
<feature type="domain" description="NodB homology" evidence="3">
    <location>
        <begin position="143"/>
        <end position="396"/>
    </location>
</feature>
<dbReference type="PROSITE" id="PS51677">
    <property type="entry name" value="NODB"/>
    <property type="match status" value="1"/>
</dbReference>
<dbReference type="Gene3D" id="3.20.20.370">
    <property type="entry name" value="Glycoside hydrolase/deacetylase"/>
    <property type="match status" value="1"/>
</dbReference>
<gene>
    <name evidence="4" type="ORF">F4V43_01050</name>
</gene>
<proteinExistence type="predicted"/>
<organism evidence="4 5">
    <name type="scientific">Paenibacillus spiritus</name>
    <dbReference type="NCBI Taxonomy" id="2496557"/>
    <lineage>
        <taxon>Bacteria</taxon>
        <taxon>Bacillati</taxon>
        <taxon>Bacillota</taxon>
        <taxon>Bacilli</taxon>
        <taxon>Bacillales</taxon>
        <taxon>Paenibacillaceae</taxon>
        <taxon>Paenibacillus</taxon>
    </lineage>
</organism>
<evidence type="ECO:0000259" key="3">
    <source>
        <dbReference type="PROSITE" id="PS51677"/>
    </source>
</evidence>
<dbReference type="OrthoDB" id="9778320at2"/>
<evidence type="ECO:0000313" key="5">
    <source>
        <dbReference type="Proteomes" id="UP000367750"/>
    </source>
</evidence>
<dbReference type="InterPro" id="IPR002509">
    <property type="entry name" value="NODB_dom"/>
</dbReference>
<dbReference type="InterPro" id="IPR011330">
    <property type="entry name" value="Glyco_hydro/deAcase_b/a-brl"/>
</dbReference>